<keyword evidence="2" id="KW-0812">Transmembrane</keyword>
<accession>A0A6J8BFS1</accession>
<evidence type="ECO:0000256" key="2">
    <source>
        <dbReference type="SAM" id="Phobius"/>
    </source>
</evidence>
<gene>
    <name evidence="3" type="ORF">MCOR_18610</name>
</gene>
<organism evidence="3 4">
    <name type="scientific">Mytilus coruscus</name>
    <name type="common">Sea mussel</name>
    <dbReference type="NCBI Taxonomy" id="42192"/>
    <lineage>
        <taxon>Eukaryota</taxon>
        <taxon>Metazoa</taxon>
        <taxon>Spiralia</taxon>
        <taxon>Lophotrochozoa</taxon>
        <taxon>Mollusca</taxon>
        <taxon>Bivalvia</taxon>
        <taxon>Autobranchia</taxon>
        <taxon>Pteriomorphia</taxon>
        <taxon>Mytilida</taxon>
        <taxon>Mytiloidea</taxon>
        <taxon>Mytilidae</taxon>
        <taxon>Mytilinae</taxon>
        <taxon>Mytilus</taxon>
    </lineage>
</organism>
<dbReference type="EMBL" id="CACVKT020003265">
    <property type="protein sequence ID" value="CAC5382818.1"/>
    <property type="molecule type" value="Genomic_DNA"/>
</dbReference>
<keyword evidence="2" id="KW-1133">Transmembrane helix</keyword>
<keyword evidence="2" id="KW-0472">Membrane</keyword>
<evidence type="ECO:0000256" key="1">
    <source>
        <dbReference type="SAM" id="MobiDB-lite"/>
    </source>
</evidence>
<feature type="transmembrane region" description="Helical" evidence="2">
    <location>
        <begin position="58"/>
        <end position="77"/>
    </location>
</feature>
<reference evidence="3 4" key="1">
    <citation type="submission" date="2020-06" db="EMBL/GenBank/DDBJ databases">
        <authorList>
            <person name="Li R."/>
            <person name="Bekaert M."/>
        </authorList>
    </citation>
    <scope>NUCLEOTIDE SEQUENCE [LARGE SCALE GENOMIC DNA]</scope>
    <source>
        <strain evidence="4">wild</strain>
    </source>
</reference>
<evidence type="ECO:0000313" key="3">
    <source>
        <dbReference type="EMBL" id="CAC5382818.1"/>
    </source>
</evidence>
<sequence>MFEFSPLAYIVIAVLVVTTAQKTIEYISNELQVTNYIPRGSIRLMNGTFRSPKVNLQIIWLFIYLLKILLSIWIMYATMVDKDGKTRPGPISKNQNRLFIYLLKILLSIWIMYATMVDKDGKTRPGPISKNQNRRFKEEKQEFRRKPYCDLVSSITSMTSRYTDGNDMVDVTTDKDHMIHDRNSRKRKLHVFADNFSIVWKKKCFIGSECDFNGDYKFIEHQGKTTNFMQYSFLYANFHQTSINVGSFAAYPTTPMREDEDIRLENTRAMVDGNANSVGHNNADDPPVDLDIHRRHIRVRSGIRESLSSLIASRTRSGFNSLTVYDNGSLVTSNNRTDLPLATGLSYGQPNYQSSGYESFRHSRHVRSGQFSFSLELQADMENNEQHINHSNLSGSVFDIDPSHSSGLPAGSSYSGGVSCFEGINEVENEHSSVDNNNQIYSRCPESTRPVHRTAHFNGFATGIIHQPHRDVLTVSLRDSTERKETESSTSHLAGNLSPFDMVTRSQSSCPAHDNVQNVQDRPAQHQEEVRSSFGNITHTGYTENANEFATNVPRASAPNVNENSGNMDQMVSSKTQQVFSTGTTGQQFHSSSCGNNEHAHRNGNQFGSYNRLQSELPVQQETVRGVTGEQQTLNHVDQQTSMENNQDEATDDVLFGEGQPQIPNFDLINEDEEEEDEEDRNLCTEVEENTAEI</sequence>
<feature type="region of interest" description="Disordered" evidence="1">
    <location>
        <begin position="479"/>
        <end position="498"/>
    </location>
</feature>
<evidence type="ECO:0000313" key="4">
    <source>
        <dbReference type="Proteomes" id="UP000507470"/>
    </source>
</evidence>
<protein>
    <submittedName>
        <fullName evidence="3">Uncharacterized protein</fullName>
    </submittedName>
</protein>
<proteinExistence type="predicted"/>
<dbReference type="OrthoDB" id="10363875at2759"/>
<feature type="region of interest" description="Disordered" evidence="1">
    <location>
        <begin position="672"/>
        <end position="694"/>
    </location>
</feature>
<keyword evidence="4" id="KW-1185">Reference proteome</keyword>
<dbReference type="Proteomes" id="UP000507470">
    <property type="component" value="Unassembled WGS sequence"/>
</dbReference>
<feature type="transmembrane region" description="Helical" evidence="2">
    <location>
        <begin position="98"/>
        <end position="116"/>
    </location>
</feature>
<name>A0A6J8BFS1_MYTCO</name>
<dbReference type="AlphaFoldDB" id="A0A6J8BFS1"/>
<feature type="region of interest" description="Disordered" evidence="1">
    <location>
        <begin position="585"/>
        <end position="609"/>
    </location>
</feature>
<feature type="compositionally biased region" description="Polar residues" evidence="1">
    <location>
        <begin position="585"/>
        <end position="596"/>
    </location>
</feature>